<proteinExistence type="inferred from homology"/>
<feature type="region of interest" description="Disordered" evidence="5">
    <location>
        <begin position="447"/>
        <end position="467"/>
    </location>
</feature>
<keyword evidence="7" id="KW-1185">Reference proteome</keyword>
<dbReference type="GO" id="GO:0006999">
    <property type="term" value="P:nuclear pore organization"/>
    <property type="evidence" value="ECO:0007669"/>
    <property type="project" value="TreeGrafter"/>
</dbReference>
<dbReference type="InterPro" id="IPR021827">
    <property type="entry name" value="Nup186/Nup192/Nup205"/>
</dbReference>
<keyword evidence="4" id="KW-0539">Nucleus</keyword>
<evidence type="ECO:0000256" key="3">
    <source>
        <dbReference type="ARBA" id="ARBA00022448"/>
    </source>
</evidence>
<comment type="subcellular location">
    <subcellularLocation>
        <location evidence="1">Nucleus</location>
    </subcellularLocation>
</comment>
<accession>A0A8K0UPQ2</accession>
<dbReference type="Proteomes" id="UP000813824">
    <property type="component" value="Unassembled WGS sequence"/>
</dbReference>
<sequence>MQSTSALRAILLSTLGAPNHAQATEQDLYEELMAHKHIFLNLYDVGKRSPEQQRAVESGKTTIRGKPMALNADFSRQVIFISQQLDCSEQYAAELLHDVMSSHPNLVEDRCLEATVLEHHTRRRQVAECLKYVFEAAVASQYPDAPPLLHRLELFVREQLLSRQGSTTTLTEKLLNEVDRIGEALNVVNTDRQNAGSLTVASVQGGQGPRLGHDLLTARRESLEYERSLLSTLLFMASRMGYLSGAEICRVVDWLRSHPNHCMVLYYLPIVLVAFDIVDPSSTAAHARRRLISDANFVKQLHSKLHVDNQWSEPGLKATILLKWTIFLTDIRHRDSSLEEKEGFKAEQLESNIWNAVQGDCFSYLTSIVLRLQCGRNIPVPASFSQVAPVDRDITGDVPLEDFVPSILEALEVVVRSLISYASSELRKIKQRQEDLLVAGLRSDRSKTWRSTSQPAARHPSGGDSAVDQAQSLRNDVAALFSFIGLLYSSLPPDHALSYWGAANPAVSYNDHLEASARKLPSFLQWAVWSTQPQNLTMMTALYDMLTGLANGERCSELAYNFLARGIDSVSVGRSPTVQQGNVAPTVSWASMFNVLESWAAAASTPRSNPSSNPFPGGHPGSLAPDAWQNQGAQHHTHPAARLSLTLQDVLVAQAFLHLLSTVAIHSVPVRVTICGHARFRAVQNLVSLIPLGIPLELKGTIFDTLAAFCKPGAGTAGLNICKSVWTMMERLEIINVRGSTTGSTATSVKGVEVELEQVESAHKVYPATIAFVKLLGTLIHTPKSVSLQGALAPESIVTIPEGLGHSYRTPGITPYIHFVIDNVFTSISRREYLHPSDRWRMNDACLAFIERCLASFELESLAANNDTPAPNNISTLTHHPGYEIMARLLTQSALQGSVLSYITEGTDGFDKGLSEEQPFFRRTITRVLRIVHRVLEIQDIFLDVLVPLLNEAKDSGLHDVRPASYYVKLSQALFFTPNTISAIAMYVTYPAHLEARLLAVKILSCLAGPSTVRQLAVIIDQSPNSSKIVNGFLSIINAESWIDVEAAEIEADRSTGAGAVDDDVSPDAVTQAVRLAVLDFLADNTSLDLPYPNIAHLILFGQVDTREQISDPGAVDGQRACIHALLDLVNKGIPHSSGRNRTAIPEEPLYTILPGLAERCYAVIHRLCKHPSTTVFVSRYLRTREDFFARHLRAIPCKVPAVVHRPSAEVVYQDGSRVATTVSALCSFLRLRSYILDLVALELHLLTAHGQHKAVADLLSVLFETEGDALLAEASYIQNDMFKPFKEVGQAQSKIIELLQRLDFDWSDGFAVEPLELQFFSGLNLLSCLHTDRVGCEVVDRSALLSLLSNARLELHAQGHLVTPAHVDQMSQELTYILQSCAVENHRRQVQHGMATSIQAWGDVLNTALIRCFSRIPLSQQENILLDLLHALPIALQSDAASPATAAIIAEALVTALTKLREVLLQAQGAQQARKVSLPPERLHSFLRNLLNCIVNPSRSQMVRGNLYACLIHYLHLVILLDGAERSSTTESELALVSSREQASNWIKGSIELIRPLSERLSNVIARDGSDGAEVWRTVALLALDALVQVCDGRCNFVTALSRPGHLVGFVKSVEESDGHLQAVLKSTADDLNALYAYEACMSLFSRVVQSKIGAEQLLNGGLVRVLSKCDFIDARPEVEDDQAVEDDRDYLPSVSQRYHQLTMPALQIGAGISLTLGSKHGSAVHQVLEFMNSHRDAFILLLRSNGAGQLTTGTMEDINFLVSICTAVVQGVPQAELHSSSGYGSLHTAILSFTAQFMSCVIAANDSHSLRDVPRIWHQLLQSLLLYLETTDDIPGFKSVFSPSLNSSQSETSVAYLNSQGPTLGDAIGMMNVLTHHLLERLQNSLPSYQSALTLYSSAHAKETSPRSDDLQLADSVETILLLLWRQKSRHKDSQNVGETLNLKIRSTMNELLAVIDKAEDPHPWRHLGDYIQHILSLA</sequence>
<evidence type="ECO:0000256" key="2">
    <source>
        <dbReference type="ARBA" id="ARBA00005892"/>
    </source>
</evidence>
<keyword evidence="3" id="KW-0813">Transport</keyword>
<dbReference type="Pfam" id="PF11894">
    <property type="entry name" value="Nup192"/>
    <property type="match status" value="1"/>
</dbReference>
<dbReference type="PANTHER" id="PTHR31344">
    <property type="entry name" value="NUCLEAR PORE COMPLEX PROTEIN NUP205"/>
    <property type="match status" value="1"/>
</dbReference>
<dbReference type="OrthoDB" id="2019644at2759"/>
<dbReference type="PANTHER" id="PTHR31344:SF0">
    <property type="entry name" value="NUCLEAR PORE COMPLEX PROTEIN NUP205"/>
    <property type="match status" value="1"/>
</dbReference>
<dbReference type="GO" id="GO:0017056">
    <property type="term" value="F:structural constituent of nuclear pore"/>
    <property type="evidence" value="ECO:0007669"/>
    <property type="project" value="TreeGrafter"/>
</dbReference>
<evidence type="ECO:0000313" key="6">
    <source>
        <dbReference type="EMBL" id="KAH8101334.1"/>
    </source>
</evidence>
<dbReference type="EMBL" id="JAEVFJ010000013">
    <property type="protein sequence ID" value="KAH8101334.1"/>
    <property type="molecule type" value="Genomic_DNA"/>
</dbReference>
<gene>
    <name evidence="6" type="ORF">BXZ70DRAFT_935697</name>
</gene>
<evidence type="ECO:0000256" key="1">
    <source>
        <dbReference type="ARBA" id="ARBA00004123"/>
    </source>
</evidence>
<comment type="caution">
    <text evidence="6">The sequence shown here is derived from an EMBL/GenBank/DDBJ whole genome shotgun (WGS) entry which is preliminary data.</text>
</comment>
<organism evidence="6 7">
    <name type="scientific">Cristinia sonorae</name>
    <dbReference type="NCBI Taxonomy" id="1940300"/>
    <lineage>
        <taxon>Eukaryota</taxon>
        <taxon>Fungi</taxon>
        <taxon>Dikarya</taxon>
        <taxon>Basidiomycota</taxon>
        <taxon>Agaricomycotina</taxon>
        <taxon>Agaricomycetes</taxon>
        <taxon>Agaricomycetidae</taxon>
        <taxon>Agaricales</taxon>
        <taxon>Pleurotineae</taxon>
        <taxon>Stephanosporaceae</taxon>
        <taxon>Cristinia</taxon>
    </lineage>
</organism>
<evidence type="ECO:0000313" key="7">
    <source>
        <dbReference type="Proteomes" id="UP000813824"/>
    </source>
</evidence>
<reference evidence="6" key="1">
    <citation type="journal article" date="2021" name="New Phytol.">
        <title>Evolutionary innovations through gain and loss of genes in the ectomycorrhizal Boletales.</title>
        <authorList>
            <person name="Wu G."/>
            <person name="Miyauchi S."/>
            <person name="Morin E."/>
            <person name="Kuo A."/>
            <person name="Drula E."/>
            <person name="Varga T."/>
            <person name="Kohler A."/>
            <person name="Feng B."/>
            <person name="Cao Y."/>
            <person name="Lipzen A."/>
            <person name="Daum C."/>
            <person name="Hundley H."/>
            <person name="Pangilinan J."/>
            <person name="Johnson J."/>
            <person name="Barry K."/>
            <person name="LaButti K."/>
            <person name="Ng V."/>
            <person name="Ahrendt S."/>
            <person name="Min B."/>
            <person name="Choi I.G."/>
            <person name="Park H."/>
            <person name="Plett J.M."/>
            <person name="Magnuson J."/>
            <person name="Spatafora J.W."/>
            <person name="Nagy L.G."/>
            <person name="Henrissat B."/>
            <person name="Grigoriev I.V."/>
            <person name="Yang Z.L."/>
            <person name="Xu J."/>
            <person name="Martin F.M."/>
        </authorList>
    </citation>
    <scope>NUCLEOTIDE SEQUENCE</scope>
    <source>
        <strain evidence="6">KKN 215</strain>
    </source>
</reference>
<evidence type="ECO:0000256" key="4">
    <source>
        <dbReference type="ARBA" id="ARBA00023242"/>
    </source>
</evidence>
<feature type="region of interest" description="Disordered" evidence="5">
    <location>
        <begin position="605"/>
        <end position="631"/>
    </location>
</feature>
<dbReference type="GO" id="GO:0044611">
    <property type="term" value="C:nuclear pore inner ring"/>
    <property type="evidence" value="ECO:0007669"/>
    <property type="project" value="TreeGrafter"/>
</dbReference>
<feature type="compositionally biased region" description="Polar residues" evidence="5">
    <location>
        <begin position="605"/>
        <end position="614"/>
    </location>
</feature>
<comment type="similarity">
    <text evidence="2">Belongs to the NUP186/NUP192/NUP205 family.</text>
</comment>
<name>A0A8K0UPQ2_9AGAR</name>
<evidence type="ECO:0000256" key="5">
    <source>
        <dbReference type="SAM" id="MobiDB-lite"/>
    </source>
</evidence>
<protein>
    <submittedName>
        <fullName evidence="6">Nucleoporin Nup186/Nup192/Nup205</fullName>
    </submittedName>
</protein>